<proteinExistence type="predicted"/>
<keyword evidence="2" id="KW-1185">Reference proteome</keyword>
<dbReference type="GO" id="GO:0016973">
    <property type="term" value="P:poly(A)+ mRNA export from nucleus"/>
    <property type="evidence" value="ECO:0007669"/>
    <property type="project" value="TreeGrafter"/>
</dbReference>
<sequence>MDEIAIKHVLTCSHVLARRRPQDAHRKHLLCSFLSRFFTGWTLPAMFSILRDLRDLTIFNSHGHFYAKYNGHTSECMEDAARNIANAFGKCMMIALEANHDIPALEHYPRSHQVCPGHLLVLMLYSLNEGHAKAEGELTLAFHHYHVEAHTNRERILAYLVPLRLFKGHLLSDKLMERFLPLSELFSPF</sequence>
<dbReference type="GO" id="GO:0006368">
    <property type="term" value="P:transcription elongation by RNA polymerase II"/>
    <property type="evidence" value="ECO:0007669"/>
    <property type="project" value="TreeGrafter"/>
</dbReference>
<organism evidence="1 2">
    <name type="scientific">Rhodocollybia butyracea</name>
    <dbReference type="NCBI Taxonomy" id="206335"/>
    <lineage>
        <taxon>Eukaryota</taxon>
        <taxon>Fungi</taxon>
        <taxon>Dikarya</taxon>
        <taxon>Basidiomycota</taxon>
        <taxon>Agaricomycotina</taxon>
        <taxon>Agaricomycetes</taxon>
        <taxon>Agaricomycetidae</taxon>
        <taxon>Agaricales</taxon>
        <taxon>Marasmiineae</taxon>
        <taxon>Omphalotaceae</taxon>
        <taxon>Rhodocollybia</taxon>
    </lineage>
</organism>
<dbReference type="GO" id="GO:0070390">
    <property type="term" value="C:transcription export complex 2"/>
    <property type="evidence" value="ECO:0007669"/>
    <property type="project" value="TreeGrafter"/>
</dbReference>
<dbReference type="GO" id="GO:0000973">
    <property type="term" value="P:post-transcriptional tethering of RNA polymerase II gene DNA at nuclear periphery"/>
    <property type="evidence" value="ECO:0007669"/>
    <property type="project" value="TreeGrafter"/>
</dbReference>
<evidence type="ECO:0000313" key="2">
    <source>
        <dbReference type="Proteomes" id="UP000772434"/>
    </source>
</evidence>
<dbReference type="AlphaFoldDB" id="A0A9P5PE71"/>
<dbReference type="PANTHER" id="PTHR12732">
    <property type="entry name" value="UNCHARACTERIZED PROTEASOME COMPONENT REGION PCI-CONTAINING"/>
    <property type="match status" value="1"/>
</dbReference>
<accession>A0A9P5PE71</accession>
<comment type="caution">
    <text evidence="1">The sequence shown here is derived from an EMBL/GenBank/DDBJ whole genome shotgun (WGS) entry which is preliminary data.</text>
</comment>
<dbReference type="InterPro" id="IPR045114">
    <property type="entry name" value="Csn12-like"/>
</dbReference>
<dbReference type="PANTHER" id="PTHR12732:SF0">
    <property type="entry name" value="PCI DOMAIN-CONTAINING PROTEIN 2"/>
    <property type="match status" value="1"/>
</dbReference>
<feature type="non-terminal residue" evidence="1">
    <location>
        <position position="189"/>
    </location>
</feature>
<evidence type="ECO:0000313" key="1">
    <source>
        <dbReference type="EMBL" id="KAF9061077.1"/>
    </source>
</evidence>
<dbReference type="GO" id="GO:0003690">
    <property type="term" value="F:double-stranded DNA binding"/>
    <property type="evidence" value="ECO:0007669"/>
    <property type="project" value="InterPro"/>
</dbReference>
<dbReference type="EMBL" id="JADNRY010000215">
    <property type="protein sequence ID" value="KAF9061077.1"/>
    <property type="molecule type" value="Genomic_DNA"/>
</dbReference>
<dbReference type="GO" id="GO:0003723">
    <property type="term" value="F:RNA binding"/>
    <property type="evidence" value="ECO:0007669"/>
    <property type="project" value="InterPro"/>
</dbReference>
<reference evidence="1" key="1">
    <citation type="submission" date="2020-11" db="EMBL/GenBank/DDBJ databases">
        <authorList>
            <consortium name="DOE Joint Genome Institute"/>
            <person name="Ahrendt S."/>
            <person name="Riley R."/>
            <person name="Andreopoulos W."/>
            <person name="Labutti K."/>
            <person name="Pangilinan J."/>
            <person name="Ruiz-Duenas F.J."/>
            <person name="Barrasa J.M."/>
            <person name="Sanchez-Garcia M."/>
            <person name="Camarero S."/>
            <person name="Miyauchi S."/>
            <person name="Serrano A."/>
            <person name="Linde D."/>
            <person name="Babiker R."/>
            <person name="Drula E."/>
            <person name="Ayuso-Fernandez I."/>
            <person name="Pacheco R."/>
            <person name="Padilla G."/>
            <person name="Ferreira P."/>
            <person name="Barriuso J."/>
            <person name="Kellner H."/>
            <person name="Castanera R."/>
            <person name="Alfaro M."/>
            <person name="Ramirez L."/>
            <person name="Pisabarro A.G."/>
            <person name="Kuo A."/>
            <person name="Tritt A."/>
            <person name="Lipzen A."/>
            <person name="He G."/>
            <person name="Yan M."/>
            <person name="Ng V."/>
            <person name="Cullen D."/>
            <person name="Martin F."/>
            <person name="Rosso M.-N."/>
            <person name="Henrissat B."/>
            <person name="Hibbett D."/>
            <person name="Martinez A.T."/>
            <person name="Grigoriev I.V."/>
        </authorList>
    </citation>
    <scope>NUCLEOTIDE SEQUENCE</scope>
    <source>
        <strain evidence="1">AH 40177</strain>
    </source>
</reference>
<protein>
    <submittedName>
        <fullName evidence="1">Uncharacterized protein</fullName>
    </submittedName>
</protein>
<name>A0A9P5PE71_9AGAR</name>
<gene>
    <name evidence="1" type="ORF">BDP27DRAFT_1338708</name>
</gene>
<dbReference type="OrthoDB" id="10252687at2759"/>
<dbReference type="Proteomes" id="UP000772434">
    <property type="component" value="Unassembled WGS sequence"/>
</dbReference>